<dbReference type="InterPro" id="IPR010998">
    <property type="entry name" value="Integrase_recombinase_N"/>
</dbReference>
<keyword evidence="3 5" id="KW-0238">DNA-binding</keyword>
<dbReference type="InterPro" id="IPR044068">
    <property type="entry name" value="CB"/>
</dbReference>
<evidence type="ECO:0000313" key="9">
    <source>
        <dbReference type="Proteomes" id="UP000451233"/>
    </source>
</evidence>
<name>A0A7K1XT93_9SPHI</name>
<dbReference type="Pfam" id="PF00589">
    <property type="entry name" value="Phage_integrase"/>
    <property type="match status" value="1"/>
</dbReference>
<feature type="domain" description="Tyr recombinase" evidence="6">
    <location>
        <begin position="109"/>
        <end position="300"/>
    </location>
</feature>
<evidence type="ECO:0000256" key="1">
    <source>
        <dbReference type="ARBA" id="ARBA00008857"/>
    </source>
</evidence>
<dbReference type="Gene3D" id="1.10.150.130">
    <property type="match status" value="1"/>
</dbReference>
<organism evidence="8 9">
    <name type="scientific">Hufsiella ginkgonis</name>
    <dbReference type="NCBI Taxonomy" id="2695274"/>
    <lineage>
        <taxon>Bacteria</taxon>
        <taxon>Pseudomonadati</taxon>
        <taxon>Bacteroidota</taxon>
        <taxon>Sphingobacteriia</taxon>
        <taxon>Sphingobacteriales</taxon>
        <taxon>Sphingobacteriaceae</taxon>
        <taxon>Hufsiella</taxon>
    </lineage>
</organism>
<evidence type="ECO:0000313" key="8">
    <source>
        <dbReference type="EMBL" id="MXV13999.1"/>
    </source>
</evidence>
<dbReference type="GO" id="GO:0015074">
    <property type="term" value="P:DNA integration"/>
    <property type="evidence" value="ECO:0007669"/>
    <property type="project" value="UniProtKB-KW"/>
</dbReference>
<dbReference type="SUPFAM" id="SSF56349">
    <property type="entry name" value="DNA breaking-rejoining enzymes"/>
    <property type="match status" value="1"/>
</dbReference>
<dbReference type="InterPro" id="IPR013762">
    <property type="entry name" value="Integrase-like_cat_sf"/>
</dbReference>
<evidence type="ECO:0000256" key="4">
    <source>
        <dbReference type="ARBA" id="ARBA00023172"/>
    </source>
</evidence>
<comment type="caution">
    <text evidence="8">The sequence shown here is derived from an EMBL/GenBank/DDBJ whole genome shotgun (WGS) entry which is preliminary data.</text>
</comment>
<dbReference type="RefSeq" id="WP_160905012.1">
    <property type="nucleotide sequence ID" value="NZ_WVHS01000001.1"/>
</dbReference>
<dbReference type="PROSITE" id="PS51898">
    <property type="entry name" value="TYR_RECOMBINASE"/>
    <property type="match status" value="1"/>
</dbReference>
<dbReference type="GO" id="GO:0006310">
    <property type="term" value="P:DNA recombination"/>
    <property type="evidence" value="ECO:0007669"/>
    <property type="project" value="UniProtKB-KW"/>
</dbReference>
<protein>
    <submittedName>
        <fullName evidence="8">Tyrosine-type recombinase/integrase</fullName>
    </submittedName>
</protein>
<comment type="similarity">
    <text evidence="1">Belongs to the 'phage' integrase family.</text>
</comment>
<evidence type="ECO:0000256" key="5">
    <source>
        <dbReference type="PROSITE-ProRule" id="PRU01248"/>
    </source>
</evidence>
<evidence type="ECO:0000259" key="6">
    <source>
        <dbReference type="PROSITE" id="PS51898"/>
    </source>
</evidence>
<dbReference type="Pfam" id="PF02899">
    <property type="entry name" value="Phage_int_SAM_1"/>
    <property type="match status" value="1"/>
</dbReference>
<evidence type="ECO:0000259" key="7">
    <source>
        <dbReference type="PROSITE" id="PS51900"/>
    </source>
</evidence>
<dbReference type="InterPro" id="IPR011010">
    <property type="entry name" value="DNA_brk_join_enz"/>
</dbReference>
<keyword evidence="2" id="KW-0229">DNA integration</keyword>
<dbReference type="PANTHER" id="PTHR30349">
    <property type="entry name" value="PHAGE INTEGRASE-RELATED"/>
    <property type="match status" value="1"/>
</dbReference>
<dbReference type="AlphaFoldDB" id="A0A7K1XT93"/>
<feature type="domain" description="Core-binding (CB)" evidence="7">
    <location>
        <begin position="2"/>
        <end position="87"/>
    </location>
</feature>
<keyword evidence="9" id="KW-1185">Reference proteome</keyword>
<dbReference type="EMBL" id="WVHS01000001">
    <property type="protein sequence ID" value="MXV13999.1"/>
    <property type="molecule type" value="Genomic_DNA"/>
</dbReference>
<dbReference type="GO" id="GO:0003677">
    <property type="term" value="F:DNA binding"/>
    <property type="evidence" value="ECO:0007669"/>
    <property type="project" value="UniProtKB-UniRule"/>
</dbReference>
<dbReference type="Proteomes" id="UP000451233">
    <property type="component" value="Unassembled WGS sequence"/>
</dbReference>
<dbReference type="Gene3D" id="1.10.443.10">
    <property type="entry name" value="Intergrase catalytic core"/>
    <property type="match status" value="1"/>
</dbReference>
<dbReference type="InterPro" id="IPR004107">
    <property type="entry name" value="Integrase_SAM-like_N"/>
</dbReference>
<evidence type="ECO:0000256" key="2">
    <source>
        <dbReference type="ARBA" id="ARBA00022908"/>
    </source>
</evidence>
<dbReference type="PANTHER" id="PTHR30349:SF41">
    <property type="entry name" value="INTEGRASE_RECOMBINASE PROTEIN MJ0367-RELATED"/>
    <property type="match status" value="1"/>
</dbReference>
<reference evidence="8 9" key="1">
    <citation type="submission" date="2019-11" db="EMBL/GenBank/DDBJ databases">
        <title>Pedobacter sp. HMF7056 Genome sequencing and assembly.</title>
        <authorList>
            <person name="Kang H."/>
            <person name="Kim H."/>
            <person name="Joh K."/>
        </authorList>
    </citation>
    <scope>NUCLEOTIDE SEQUENCE [LARGE SCALE GENOMIC DNA]</scope>
    <source>
        <strain evidence="8 9">HMF7056</strain>
    </source>
</reference>
<keyword evidence="4" id="KW-0233">DNA recombination</keyword>
<evidence type="ECO:0000256" key="3">
    <source>
        <dbReference type="ARBA" id="ARBA00023125"/>
    </source>
</evidence>
<gene>
    <name evidence="8" type="ORF">GS398_01705</name>
</gene>
<accession>A0A7K1XT93</accession>
<dbReference type="InterPro" id="IPR002104">
    <property type="entry name" value="Integrase_catalytic"/>
</dbReference>
<dbReference type="InterPro" id="IPR050090">
    <property type="entry name" value="Tyrosine_recombinase_XerCD"/>
</dbReference>
<dbReference type="PROSITE" id="PS51900">
    <property type="entry name" value="CB"/>
    <property type="match status" value="1"/>
</dbReference>
<sequence>MFTLQEATSEFLNYCRYEKNLSPKTIKFYRIDLTQLAAFLSANNLSANVSEISKIQLRPYLESLSTLKPKSIKRKMATLKAMFNYLEFEDKIAANPIRKMRIKFKEPFVLPKSLSLNEIVNIFKSAYQLPAGGIDSHSYMCKIRDISVMELLFATGARVSEIANLKENDIDLLTGSVKIEGKGGKERIIQICNPDALAIIRKYKEAYGGQIESSGGYLLVNRLNKRLSDQSIRSIVRKLSSTASINRHVTPHVFRHSFATLLLENDVDIKYIQFLLGHSSITTTQIYVHVNGEKQRQILLAKHPRKDLSFPIEG</sequence>
<proteinExistence type="inferred from homology"/>